<keyword evidence="3 4" id="KW-0597">Phosphoprotein</keyword>
<dbReference type="EMBL" id="RJUR01000011">
    <property type="protein sequence ID" value="ROQ53362.1"/>
    <property type="molecule type" value="Genomic_DNA"/>
</dbReference>
<dbReference type="PRINTS" id="PR00344">
    <property type="entry name" value="BCTRLSENSOR"/>
</dbReference>
<dbReference type="Pfam" id="PF00072">
    <property type="entry name" value="Response_reg"/>
    <property type="match status" value="1"/>
</dbReference>
<dbReference type="SUPFAM" id="SSF55785">
    <property type="entry name" value="PYP-like sensor domain (PAS domain)"/>
    <property type="match status" value="1"/>
</dbReference>
<evidence type="ECO:0000256" key="2">
    <source>
        <dbReference type="ARBA" id="ARBA00012438"/>
    </source>
</evidence>
<feature type="domain" description="Histidine kinase" evidence="6">
    <location>
        <begin position="324"/>
        <end position="548"/>
    </location>
</feature>
<dbReference type="InterPro" id="IPR003661">
    <property type="entry name" value="HisK_dim/P_dom"/>
</dbReference>
<evidence type="ECO:0000256" key="1">
    <source>
        <dbReference type="ARBA" id="ARBA00000085"/>
    </source>
</evidence>
<dbReference type="GO" id="GO:0000155">
    <property type="term" value="F:phosphorelay sensor kinase activity"/>
    <property type="evidence" value="ECO:0007669"/>
    <property type="project" value="InterPro"/>
</dbReference>
<dbReference type="InterPro" id="IPR001789">
    <property type="entry name" value="Sig_transdc_resp-reg_receiver"/>
</dbReference>
<feature type="region of interest" description="Disordered" evidence="5">
    <location>
        <begin position="1"/>
        <end position="23"/>
    </location>
</feature>
<dbReference type="Gene3D" id="3.30.565.10">
    <property type="entry name" value="Histidine kinase-like ATPase, C-terminal domain"/>
    <property type="match status" value="1"/>
</dbReference>
<comment type="catalytic activity">
    <reaction evidence="1">
        <text>ATP + protein L-histidine = ADP + protein N-phospho-L-histidine.</text>
        <dbReference type="EC" id="2.7.13.3"/>
    </reaction>
</comment>
<organism evidence="8 9">
    <name type="scientific">Pseudomonas putida</name>
    <name type="common">Arthrobacter siderocapsulatus</name>
    <dbReference type="NCBI Taxonomy" id="303"/>
    <lineage>
        <taxon>Bacteria</taxon>
        <taxon>Pseudomonadati</taxon>
        <taxon>Pseudomonadota</taxon>
        <taxon>Gammaproteobacteria</taxon>
        <taxon>Pseudomonadales</taxon>
        <taxon>Pseudomonadaceae</taxon>
        <taxon>Pseudomonas</taxon>
    </lineage>
</organism>
<dbReference type="Gene3D" id="3.30.450.20">
    <property type="entry name" value="PAS domain"/>
    <property type="match status" value="2"/>
</dbReference>
<dbReference type="SUPFAM" id="SSF55874">
    <property type="entry name" value="ATPase domain of HSP90 chaperone/DNA topoisomerase II/histidine kinase"/>
    <property type="match status" value="1"/>
</dbReference>
<dbReference type="Gene3D" id="3.40.50.2300">
    <property type="match status" value="1"/>
</dbReference>
<feature type="domain" description="Response regulatory" evidence="7">
    <location>
        <begin position="571"/>
        <end position="687"/>
    </location>
</feature>
<dbReference type="InterPro" id="IPR011006">
    <property type="entry name" value="CheY-like_superfamily"/>
</dbReference>
<proteinExistence type="predicted"/>
<dbReference type="PROSITE" id="PS50109">
    <property type="entry name" value="HIS_KIN"/>
    <property type="match status" value="1"/>
</dbReference>
<evidence type="ECO:0000256" key="4">
    <source>
        <dbReference type="PROSITE-ProRule" id="PRU00169"/>
    </source>
</evidence>
<evidence type="ECO:0000259" key="7">
    <source>
        <dbReference type="PROSITE" id="PS50110"/>
    </source>
</evidence>
<dbReference type="EC" id="2.7.13.3" evidence="2"/>
<dbReference type="InterPro" id="IPR035965">
    <property type="entry name" value="PAS-like_dom_sf"/>
</dbReference>
<dbReference type="SMART" id="SM00388">
    <property type="entry name" value="HisKA"/>
    <property type="match status" value="1"/>
</dbReference>
<dbReference type="Gene3D" id="1.10.287.130">
    <property type="match status" value="1"/>
</dbReference>
<feature type="modified residue" description="4-aspartylphosphate" evidence="4">
    <location>
        <position position="621"/>
    </location>
</feature>
<evidence type="ECO:0000313" key="8">
    <source>
        <dbReference type="EMBL" id="ROQ53362.1"/>
    </source>
</evidence>
<dbReference type="Proteomes" id="UP000269115">
    <property type="component" value="Unassembled WGS sequence"/>
</dbReference>
<dbReference type="PROSITE" id="PS50110">
    <property type="entry name" value="RESPONSE_REGULATORY"/>
    <property type="match status" value="1"/>
</dbReference>
<gene>
    <name evidence="8" type="ORF">EDF85_1120</name>
</gene>
<reference evidence="8 9" key="1">
    <citation type="submission" date="2018-11" db="EMBL/GenBank/DDBJ databases">
        <title>Genomic analyses of the natural microbiome of Caenorhabditis elegans.</title>
        <authorList>
            <person name="Samuel B."/>
        </authorList>
    </citation>
    <scope>NUCLEOTIDE SEQUENCE [LARGE SCALE GENOMIC DNA]</scope>
    <source>
        <strain evidence="8 9">BIGb0473</strain>
    </source>
</reference>
<protein>
    <recommendedName>
        <fullName evidence="2">histidine kinase</fullName>
        <ecNumber evidence="2">2.7.13.3</ecNumber>
    </recommendedName>
</protein>
<dbReference type="CDD" id="cd00130">
    <property type="entry name" value="PAS"/>
    <property type="match status" value="1"/>
</dbReference>
<comment type="caution">
    <text evidence="8">The sequence shown here is derived from an EMBL/GenBank/DDBJ whole genome shotgun (WGS) entry which is preliminary data.</text>
</comment>
<sequence length="702" mass="77105">MSPKEAHPIMHTPHSEAAPNLSGGMSDAVRQFDWSRTALGPAPQWQASLRIAVDMLLASKFPGCLVWGPELISIHNDAFVPLLGAKPAPLGKPLSVIWSDVWDDISALAQRAYAGEAVFMENFALDTDRNGDVERAYFTFCYSPVRDESGQVAGFLNTVFETTETVRNEQVWRERADAFEQKIMEQTADHERIWELSSDIMMLVREDLQIYAINACGRELLGWDDSFIGRPVLELCHVDDRPGIEAVHQQLRAGQTVQGFKCRYRHRDGHYRWFNWSIVPSTGIYTAIGHDITLDQERAAALVQAEELLRQSQKMDAVGQLTAGMAHDFNNLLTGISGSLEMIERRIGSGQLDGLDRYIAAAKEASQRAAVLTHRLLAFARRQPLDPRPADLNALVHGMDALIRQTLGPDIALQLKVEPQLWRTLVDANQLENALLNLCINARDAMRAGGRLTISTGNERYDARVAGRDGLPPGDYCSLTVEDDGQGMSPQVMERAFEPFFTTKPVGQGTGLGLSMVYGFVRQSGGRVWIEASDTGGTRIRLVLPRYCGGDSQSAASVPVPAKASVPGKGRILLIDDEPTLRMLIKEVLQQEGYDVIEAVDGRSGLAACLAGPPVDLLITDIGLPGGFSGRQVASEVRRHNPQQNILFITGYTDEAIAQRDTLEAGVELLTKPFPLDRLQRKVKAMLQRAESRGPGAGTPAP</sequence>
<dbReference type="Pfam" id="PF08447">
    <property type="entry name" value="PAS_3"/>
    <property type="match status" value="1"/>
</dbReference>
<dbReference type="SMART" id="SM00091">
    <property type="entry name" value="PAS"/>
    <property type="match status" value="1"/>
</dbReference>
<name>A0A9X8HLB0_PSEPU</name>
<dbReference type="InterPro" id="IPR013655">
    <property type="entry name" value="PAS_fold_3"/>
</dbReference>
<dbReference type="InterPro" id="IPR004358">
    <property type="entry name" value="Sig_transdc_His_kin-like_C"/>
</dbReference>
<dbReference type="CDD" id="cd00082">
    <property type="entry name" value="HisKA"/>
    <property type="match status" value="1"/>
</dbReference>
<keyword evidence="8" id="KW-0418">Kinase</keyword>
<evidence type="ECO:0000256" key="3">
    <source>
        <dbReference type="ARBA" id="ARBA00022553"/>
    </source>
</evidence>
<dbReference type="Pfam" id="PF02518">
    <property type="entry name" value="HATPase_c"/>
    <property type="match status" value="1"/>
</dbReference>
<dbReference type="NCBIfam" id="TIGR00229">
    <property type="entry name" value="sensory_box"/>
    <property type="match status" value="1"/>
</dbReference>
<keyword evidence="8" id="KW-0808">Transferase</keyword>
<dbReference type="InterPro" id="IPR005467">
    <property type="entry name" value="His_kinase_dom"/>
</dbReference>
<accession>A0A9X8HLB0</accession>
<evidence type="ECO:0000259" key="6">
    <source>
        <dbReference type="PROSITE" id="PS50109"/>
    </source>
</evidence>
<dbReference type="InterPro" id="IPR036097">
    <property type="entry name" value="HisK_dim/P_sf"/>
</dbReference>
<dbReference type="SMART" id="SM00448">
    <property type="entry name" value="REC"/>
    <property type="match status" value="1"/>
</dbReference>
<dbReference type="PANTHER" id="PTHR43065:SF42">
    <property type="entry name" value="TWO-COMPONENT SENSOR PPRA"/>
    <property type="match status" value="1"/>
</dbReference>
<dbReference type="InterPro" id="IPR003594">
    <property type="entry name" value="HATPase_dom"/>
</dbReference>
<dbReference type="Pfam" id="PF00512">
    <property type="entry name" value="HisKA"/>
    <property type="match status" value="1"/>
</dbReference>
<dbReference type="InterPro" id="IPR036890">
    <property type="entry name" value="HATPase_C_sf"/>
</dbReference>
<dbReference type="InterPro" id="IPR000014">
    <property type="entry name" value="PAS"/>
</dbReference>
<dbReference type="SUPFAM" id="SSF47384">
    <property type="entry name" value="Homodimeric domain of signal transducing histidine kinase"/>
    <property type="match status" value="1"/>
</dbReference>
<evidence type="ECO:0000313" key="9">
    <source>
        <dbReference type="Proteomes" id="UP000269115"/>
    </source>
</evidence>
<dbReference type="AlphaFoldDB" id="A0A9X8HLB0"/>
<evidence type="ECO:0000256" key="5">
    <source>
        <dbReference type="SAM" id="MobiDB-lite"/>
    </source>
</evidence>
<dbReference type="SMART" id="SM00387">
    <property type="entry name" value="HATPase_c"/>
    <property type="match status" value="1"/>
</dbReference>
<dbReference type="PANTHER" id="PTHR43065">
    <property type="entry name" value="SENSOR HISTIDINE KINASE"/>
    <property type="match status" value="1"/>
</dbReference>
<dbReference type="SUPFAM" id="SSF52172">
    <property type="entry name" value="CheY-like"/>
    <property type="match status" value="1"/>
</dbReference>